<dbReference type="STRING" id="50990.A0A4Y7QKW9"/>
<dbReference type="AlphaFoldDB" id="A0A4Y7QKW9"/>
<protein>
    <recommendedName>
        <fullName evidence="4 9">Pre-mRNA-splicing factor SYF2</fullName>
    </recommendedName>
</protein>
<feature type="compositionally biased region" description="Acidic residues" evidence="11">
    <location>
        <begin position="23"/>
        <end position="40"/>
    </location>
</feature>
<evidence type="ECO:0000256" key="9">
    <source>
        <dbReference type="RuleBase" id="RU367148"/>
    </source>
</evidence>
<dbReference type="PANTHER" id="PTHR13264">
    <property type="entry name" value="GCIP-INTERACTING PROTEIN P29"/>
    <property type="match status" value="1"/>
</dbReference>
<dbReference type="Proteomes" id="UP000294933">
    <property type="component" value="Unassembled WGS sequence"/>
</dbReference>
<dbReference type="GO" id="GO:0000398">
    <property type="term" value="P:mRNA splicing, via spliceosome"/>
    <property type="evidence" value="ECO:0007669"/>
    <property type="project" value="UniProtKB-UniRule"/>
</dbReference>
<evidence type="ECO:0000256" key="6">
    <source>
        <dbReference type="ARBA" id="ARBA00022728"/>
    </source>
</evidence>
<dbReference type="GO" id="GO:0071013">
    <property type="term" value="C:catalytic step 2 spliceosome"/>
    <property type="evidence" value="ECO:0007669"/>
    <property type="project" value="TreeGrafter"/>
</dbReference>
<evidence type="ECO:0000256" key="11">
    <source>
        <dbReference type="SAM" id="MobiDB-lite"/>
    </source>
</evidence>
<name>A0A4Y7QKW9_9AGAM</name>
<feature type="region of interest" description="Disordered" evidence="11">
    <location>
        <begin position="1"/>
        <end position="85"/>
    </location>
</feature>
<gene>
    <name evidence="12" type="ORF">BD410DRAFT_781948</name>
</gene>
<feature type="compositionally biased region" description="Basic and acidic residues" evidence="11">
    <location>
        <begin position="47"/>
        <end position="72"/>
    </location>
</feature>
<evidence type="ECO:0000256" key="7">
    <source>
        <dbReference type="ARBA" id="ARBA00023187"/>
    </source>
</evidence>
<dbReference type="VEuPathDB" id="FungiDB:BD410DRAFT_781948"/>
<accession>A0A4Y7QKW9</accession>
<evidence type="ECO:0000313" key="13">
    <source>
        <dbReference type="Proteomes" id="UP000294933"/>
    </source>
</evidence>
<dbReference type="GO" id="GO:0071014">
    <property type="term" value="C:post-mRNA release spliceosomal complex"/>
    <property type="evidence" value="ECO:0007669"/>
    <property type="project" value="TreeGrafter"/>
</dbReference>
<comment type="subunit">
    <text evidence="9">May be part of a spliceosome complex.</text>
</comment>
<dbReference type="PANTHER" id="PTHR13264:SF5">
    <property type="entry name" value="PRE-MRNA-SPLICING FACTOR SYF2"/>
    <property type="match status" value="1"/>
</dbReference>
<evidence type="ECO:0000256" key="5">
    <source>
        <dbReference type="ARBA" id="ARBA00022664"/>
    </source>
</evidence>
<evidence type="ECO:0000256" key="1">
    <source>
        <dbReference type="ARBA" id="ARBA00003777"/>
    </source>
</evidence>
<keyword evidence="8 9" id="KW-0539">Nucleus</keyword>
<feature type="coiled-coil region" evidence="10">
    <location>
        <begin position="85"/>
        <end position="114"/>
    </location>
</feature>
<keyword evidence="10" id="KW-0175">Coiled coil</keyword>
<dbReference type="EMBL" id="ML170158">
    <property type="protein sequence ID" value="TDL28006.1"/>
    <property type="molecule type" value="Genomic_DNA"/>
</dbReference>
<dbReference type="GO" id="GO:0000974">
    <property type="term" value="C:Prp19 complex"/>
    <property type="evidence" value="ECO:0007669"/>
    <property type="project" value="TreeGrafter"/>
</dbReference>
<evidence type="ECO:0000313" key="12">
    <source>
        <dbReference type="EMBL" id="TDL28006.1"/>
    </source>
</evidence>
<evidence type="ECO:0000256" key="3">
    <source>
        <dbReference type="ARBA" id="ARBA00010028"/>
    </source>
</evidence>
<comment type="subcellular location">
    <subcellularLocation>
        <location evidence="2 9">Nucleus</location>
    </subcellularLocation>
</comment>
<comment type="similarity">
    <text evidence="3 9">Belongs to the SYF2 family.</text>
</comment>
<evidence type="ECO:0000256" key="4">
    <source>
        <dbReference type="ARBA" id="ARBA00014745"/>
    </source>
</evidence>
<reference evidence="12 13" key="1">
    <citation type="submission" date="2018-06" db="EMBL/GenBank/DDBJ databases">
        <title>A transcriptomic atlas of mushroom development highlights an independent origin of complex multicellularity.</title>
        <authorList>
            <consortium name="DOE Joint Genome Institute"/>
            <person name="Krizsan K."/>
            <person name="Almasi E."/>
            <person name="Merenyi Z."/>
            <person name="Sahu N."/>
            <person name="Viragh M."/>
            <person name="Koszo T."/>
            <person name="Mondo S."/>
            <person name="Kiss B."/>
            <person name="Balint B."/>
            <person name="Kues U."/>
            <person name="Barry K."/>
            <person name="Hegedus J.C."/>
            <person name="Henrissat B."/>
            <person name="Johnson J."/>
            <person name="Lipzen A."/>
            <person name="Ohm R."/>
            <person name="Nagy I."/>
            <person name="Pangilinan J."/>
            <person name="Yan J."/>
            <person name="Xiong Y."/>
            <person name="Grigoriev I.V."/>
            <person name="Hibbett D.S."/>
            <person name="Nagy L.G."/>
        </authorList>
    </citation>
    <scope>NUCLEOTIDE SEQUENCE [LARGE SCALE GENOMIC DNA]</scope>
    <source>
        <strain evidence="12 13">SZMC22713</strain>
    </source>
</reference>
<comment type="function">
    <text evidence="1 9">Involved in pre-mRNA splicing.</text>
</comment>
<feature type="compositionally biased region" description="Basic and acidic residues" evidence="11">
    <location>
        <begin position="7"/>
        <end position="22"/>
    </location>
</feature>
<evidence type="ECO:0000256" key="8">
    <source>
        <dbReference type="ARBA" id="ARBA00023242"/>
    </source>
</evidence>
<keyword evidence="13" id="KW-1185">Reference proteome</keyword>
<evidence type="ECO:0000256" key="10">
    <source>
        <dbReference type="SAM" id="Coils"/>
    </source>
</evidence>
<keyword evidence="6 9" id="KW-0747">Spliceosome</keyword>
<keyword evidence="7 9" id="KW-0508">mRNA splicing</keyword>
<sequence length="298" mass="34610">MKAASSTHEEPVDTPEDSRDGSQEVEQEEADEEMNGEESGAEPLTLEQRKAKMNELRKRMYESSRLNRKELVNESTKLKTSVRDAARREKQLKLAETLRTRAEAEERGEDVERNKNWEWTIEENDEWEKKQRRKARNADFEFHDEEQQSRKRYKKDLVHLKPDLAAYNTQKEIALGLEPGTLKAGASSASSSLTAFNPQGNAVASYEQQRAAESLYRDANTLLYADNKPTEDAIDRVVGKLNFDQDRKNKFSRKRLNEDEGDITYINERNRVFNKKIARYYDKYTTEIRASFERGTAL</sequence>
<organism evidence="12 13">
    <name type="scientific">Rickenella mellea</name>
    <dbReference type="NCBI Taxonomy" id="50990"/>
    <lineage>
        <taxon>Eukaryota</taxon>
        <taxon>Fungi</taxon>
        <taxon>Dikarya</taxon>
        <taxon>Basidiomycota</taxon>
        <taxon>Agaricomycotina</taxon>
        <taxon>Agaricomycetes</taxon>
        <taxon>Hymenochaetales</taxon>
        <taxon>Rickenellaceae</taxon>
        <taxon>Rickenella</taxon>
    </lineage>
</organism>
<dbReference type="InterPro" id="IPR013260">
    <property type="entry name" value="mRNA_splic_SYF2"/>
</dbReference>
<evidence type="ECO:0000256" key="2">
    <source>
        <dbReference type="ARBA" id="ARBA00004123"/>
    </source>
</evidence>
<keyword evidence="5 9" id="KW-0507">mRNA processing</keyword>
<proteinExistence type="inferred from homology"/>
<dbReference type="OrthoDB" id="199717at2759"/>
<dbReference type="Pfam" id="PF08231">
    <property type="entry name" value="SYF2"/>
    <property type="match status" value="1"/>
</dbReference>